<dbReference type="InterPro" id="IPR000943">
    <property type="entry name" value="RNA_pol_sigma70"/>
</dbReference>
<evidence type="ECO:0000256" key="3">
    <source>
        <dbReference type="ARBA" id="ARBA00023125"/>
    </source>
</evidence>
<proteinExistence type="predicted"/>
<evidence type="ECO:0000313" key="9">
    <source>
        <dbReference type="Proteomes" id="UP001564626"/>
    </source>
</evidence>
<dbReference type="InterPro" id="IPR013325">
    <property type="entry name" value="RNA_pol_sigma_r2"/>
</dbReference>
<organism evidence="8 9">
    <name type="scientific">Saccharopolyspora cebuensis</name>
    <dbReference type="NCBI Taxonomy" id="418759"/>
    <lineage>
        <taxon>Bacteria</taxon>
        <taxon>Bacillati</taxon>
        <taxon>Actinomycetota</taxon>
        <taxon>Actinomycetes</taxon>
        <taxon>Pseudonocardiales</taxon>
        <taxon>Pseudonocardiaceae</taxon>
        <taxon>Saccharopolyspora</taxon>
    </lineage>
</organism>
<keyword evidence="2" id="KW-0731">Sigma factor</keyword>
<dbReference type="SUPFAM" id="SSF88659">
    <property type="entry name" value="Sigma3 and sigma4 domains of RNA polymerase sigma factors"/>
    <property type="match status" value="2"/>
</dbReference>
<dbReference type="InterPro" id="IPR007630">
    <property type="entry name" value="RNA_pol_sigma70_r4"/>
</dbReference>
<dbReference type="EMBL" id="JBGEHV010000033">
    <property type="protein sequence ID" value="MEY8041218.1"/>
    <property type="molecule type" value="Genomic_DNA"/>
</dbReference>
<dbReference type="InterPro" id="IPR007624">
    <property type="entry name" value="RNA_pol_sigma70_r3"/>
</dbReference>
<keyword evidence="1" id="KW-0805">Transcription regulation</keyword>
<evidence type="ECO:0000256" key="2">
    <source>
        <dbReference type="ARBA" id="ARBA00023082"/>
    </source>
</evidence>
<evidence type="ECO:0000256" key="1">
    <source>
        <dbReference type="ARBA" id="ARBA00023015"/>
    </source>
</evidence>
<evidence type="ECO:0000259" key="5">
    <source>
        <dbReference type="Pfam" id="PF04539"/>
    </source>
</evidence>
<gene>
    <name evidence="8" type="ORF">AB8O55_17585</name>
</gene>
<feature type="domain" description="RNA polymerase sigma-70 region 3" evidence="5">
    <location>
        <begin position="116"/>
        <end position="164"/>
    </location>
</feature>
<dbReference type="InterPro" id="IPR007627">
    <property type="entry name" value="RNA_pol_sigma70_r2"/>
</dbReference>
<accession>A0ABV4CJH2</accession>
<feature type="domain" description="RNA polymerase sigma-70 region 2" evidence="6">
    <location>
        <begin position="33"/>
        <end position="102"/>
    </location>
</feature>
<keyword evidence="9" id="KW-1185">Reference proteome</keyword>
<dbReference type="PRINTS" id="PR00046">
    <property type="entry name" value="SIGMA70FCT"/>
</dbReference>
<protein>
    <submittedName>
        <fullName evidence="8">SigB/SigF/SigG family RNA polymerase sigma factor</fullName>
    </submittedName>
</protein>
<dbReference type="NCBIfam" id="TIGR02980">
    <property type="entry name" value="SigBFG"/>
    <property type="match status" value="1"/>
</dbReference>
<evidence type="ECO:0000259" key="6">
    <source>
        <dbReference type="Pfam" id="PF04542"/>
    </source>
</evidence>
<keyword evidence="3" id="KW-0238">DNA-binding</keyword>
<dbReference type="Gene3D" id="1.10.10.10">
    <property type="entry name" value="Winged helix-like DNA-binding domain superfamily/Winged helix DNA-binding domain"/>
    <property type="match status" value="2"/>
</dbReference>
<dbReference type="Pfam" id="PF04545">
    <property type="entry name" value="Sigma70_r4"/>
    <property type="match status" value="1"/>
</dbReference>
<dbReference type="InterPro" id="IPR014284">
    <property type="entry name" value="RNA_pol_sigma-70_dom"/>
</dbReference>
<dbReference type="InterPro" id="IPR013324">
    <property type="entry name" value="RNA_pol_sigma_r3/r4-like"/>
</dbReference>
<evidence type="ECO:0000313" key="8">
    <source>
        <dbReference type="EMBL" id="MEY8041218.1"/>
    </source>
</evidence>
<evidence type="ECO:0000256" key="4">
    <source>
        <dbReference type="ARBA" id="ARBA00023163"/>
    </source>
</evidence>
<name>A0ABV4CJH2_9PSEU</name>
<dbReference type="Pfam" id="PF04539">
    <property type="entry name" value="Sigma70_r3"/>
    <property type="match status" value="1"/>
</dbReference>
<dbReference type="NCBIfam" id="TIGR02937">
    <property type="entry name" value="sigma70-ECF"/>
    <property type="match status" value="1"/>
</dbReference>
<feature type="domain" description="RNA polymerase sigma-70 region 4" evidence="7">
    <location>
        <begin position="194"/>
        <end position="242"/>
    </location>
</feature>
<comment type="caution">
    <text evidence="8">The sequence shown here is derived from an EMBL/GenBank/DDBJ whole genome shotgun (WGS) entry which is preliminary data.</text>
</comment>
<dbReference type="RefSeq" id="WP_345366913.1">
    <property type="nucleotide sequence ID" value="NZ_BAABII010000017.1"/>
</dbReference>
<dbReference type="PANTHER" id="PTHR30385">
    <property type="entry name" value="SIGMA FACTOR F FLAGELLAR"/>
    <property type="match status" value="1"/>
</dbReference>
<reference evidence="8 9" key="1">
    <citation type="submission" date="2024-08" db="EMBL/GenBank/DDBJ databases">
        <title>Genome mining of Saccharopolyspora cebuensis PGLac3 from Nigerian medicinal plant.</title>
        <authorList>
            <person name="Ezeobiora C.E."/>
            <person name="Igbokwe N.H."/>
            <person name="Amin D.H."/>
            <person name="Mendie U.E."/>
        </authorList>
    </citation>
    <scope>NUCLEOTIDE SEQUENCE [LARGE SCALE GENOMIC DNA]</scope>
    <source>
        <strain evidence="8 9">PGLac3</strain>
    </source>
</reference>
<dbReference type="Proteomes" id="UP001564626">
    <property type="component" value="Unassembled WGS sequence"/>
</dbReference>
<dbReference type="InterPro" id="IPR036388">
    <property type="entry name" value="WH-like_DNA-bd_sf"/>
</dbReference>
<sequence>MTVPTDGQDTLDLFRELAAAEDEARKERIRDRLAREHLDLAGRLAWKFSNSGEAHEDLVQVALLGLTNAINRFDPEQGNDFLSFAIPTITGELRRYLRDRTWSVRVPRRLKELHTSISAARSELTAKLSRAPRPSEIAEHLGVGVEEVYEGLAAGQSRYGTSLDGMLEGDPHDRFGAADDNLAQAELRELLRPVLDTLGERERKIILLRFVIGMSQTDIARRVGVSQMQVSRLLTRTLNELRGKLGDDTPLDL</sequence>
<dbReference type="Gene3D" id="1.20.120.1810">
    <property type="match status" value="1"/>
</dbReference>
<dbReference type="PANTHER" id="PTHR30385:SF4">
    <property type="entry name" value="RNA POLYMERASE SIGMA-E FACTOR"/>
    <property type="match status" value="1"/>
</dbReference>
<dbReference type="CDD" id="cd06171">
    <property type="entry name" value="Sigma70_r4"/>
    <property type="match status" value="1"/>
</dbReference>
<keyword evidence="4" id="KW-0804">Transcription</keyword>
<evidence type="ECO:0000259" key="7">
    <source>
        <dbReference type="Pfam" id="PF04545"/>
    </source>
</evidence>
<dbReference type="Pfam" id="PF04542">
    <property type="entry name" value="Sigma70_r2"/>
    <property type="match status" value="1"/>
</dbReference>
<dbReference type="SUPFAM" id="SSF88946">
    <property type="entry name" value="Sigma2 domain of RNA polymerase sigma factors"/>
    <property type="match status" value="1"/>
</dbReference>
<dbReference type="InterPro" id="IPR014322">
    <property type="entry name" value="RNA_pol_sigma-B/F/G"/>
</dbReference>